<protein>
    <submittedName>
        <fullName evidence="5">DDT domain-containing protein</fullName>
    </submittedName>
</protein>
<reference evidence="5 6" key="1">
    <citation type="journal article" date="2018" name="Mol. Plant">
        <title>The genome of Artemisia annua provides insight into the evolution of Asteraceae family and artemisinin biosynthesis.</title>
        <authorList>
            <person name="Shen Q."/>
            <person name="Zhang L."/>
            <person name="Liao Z."/>
            <person name="Wang S."/>
            <person name="Yan T."/>
            <person name="Shi P."/>
            <person name="Liu M."/>
            <person name="Fu X."/>
            <person name="Pan Q."/>
            <person name="Wang Y."/>
            <person name="Lv Z."/>
            <person name="Lu X."/>
            <person name="Zhang F."/>
            <person name="Jiang W."/>
            <person name="Ma Y."/>
            <person name="Chen M."/>
            <person name="Hao X."/>
            <person name="Li L."/>
            <person name="Tang Y."/>
            <person name="Lv G."/>
            <person name="Zhou Y."/>
            <person name="Sun X."/>
            <person name="Brodelius P.E."/>
            <person name="Rose J.K.C."/>
            <person name="Tang K."/>
        </authorList>
    </citation>
    <scope>NUCLEOTIDE SEQUENCE [LARGE SCALE GENOMIC DNA]</scope>
    <source>
        <strain evidence="6">cv. Huhao1</strain>
        <tissue evidence="5">Leaf</tissue>
    </source>
</reference>
<feature type="compositionally biased region" description="Acidic residues" evidence="3">
    <location>
        <begin position="537"/>
        <end position="553"/>
    </location>
</feature>
<dbReference type="OrthoDB" id="6159439at2759"/>
<dbReference type="InterPro" id="IPR044977">
    <property type="entry name" value="RLT1-3"/>
</dbReference>
<evidence type="ECO:0000313" key="6">
    <source>
        <dbReference type="Proteomes" id="UP000245207"/>
    </source>
</evidence>
<dbReference type="Pfam" id="PF15613">
    <property type="entry name" value="WSD"/>
    <property type="match status" value="1"/>
</dbReference>
<feature type="domain" description="DDT" evidence="4">
    <location>
        <begin position="319"/>
        <end position="378"/>
    </location>
</feature>
<name>A0A2U1Q017_ARTAN</name>
<dbReference type="PANTHER" id="PTHR36968">
    <property type="entry name" value="HOMEOBOX-DDT DOMAIN PROTEIN RLT2"/>
    <property type="match status" value="1"/>
</dbReference>
<feature type="compositionally biased region" description="Basic residues" evidence="3">
    <location>
        <begin position="27"/>
        <end position="36"/>
    </location>
</feature>
<proteinExistence type="predicted"/>
<dbReference type="InterPro" id="IPR028941">
    <property type="entry name" value="WHIM2_dom"/>
</dbReference>
<feature type="region of interest" description="Disordered" evidence="3">
    <location>
        <begin position="1"/>
        <end position="36"/>
    </location>
</feature>
<dbReference type="PROSITE" id="PS50827">
    <property type="entry name" value="DDT"/>
    <property type="match status" value="1"/>
</dbReference>
<feature type="region of interest" description="Disordered" evidence="3">
    <location>
        <begin position="169"/>
        <end position="228"/>
    </location>
</feature>
<dbReference type="GO" id="GO:0006357">
    <property type="term" value="P:regulation of transcription by RNA polymerase II"/>
    <property type="evidence" value="ECO:0007669"/>
    <property type="project" value="InterPro"/>
</dbReference>
<dbReference type="EMBL" id="PKPP01000546">
    <property type="protein sequence ID" value="PWA91394.1"/>
    <property type="molecule type" value="Genomic_DNA"/>
</dbReference>
<evidence type="ECO:0000256" key="2">
    <source>
        <dbReference type="ARBA" id="ARBA00023242"/>
    </source>
</evidence>
<evidence type="ECO:0000256" key="1">
    <source>
        <dbReference type="ARBA" id="ARBA00004123"/>
    </source>
</evidence>
<evidence type="ECO:0000256" key="3">
    <source>
        <dbReference type="SAM" id="MobiDB-lite"/>
    </source>
</evidence>
<gene>
    <name evidence="5" type="ORF">CTI12_AA091040</name>
</gene>
<organism evidence="5 6">
    <name type="scientific">Artemisia annua</name>
    <name type="common">Sweet wormwood</name>
    <dbReference type="NCBI Taxonomy" id="35608"/>
    <lineage>
        <taxon>Eukaryota</taxon>
        <taxon>Viridiplantae</taxon>
        <taxon>Streptophyta</taxon>
        <taxon>Embryophyta</taxon>
        <taxon>Tracheophyta</taxon>
        <taxon>Spermatophyta</taxon>
        <taxon>Magnoliopsida</taxon>
        <taxon>eudicotyledons</taxon>
        <taxon>Gunneridae</taxon>
        <taxon>Pentapetalae</taxon>
        <taxon>asterids</taxon>
        <taxon>campanulids</taxon>
        <taxon>Asterales</taxon>
        <taxon>Asteraceae</taxon>
        <taxon>Asteroideae</taxon>
        <taxon>Anthemideae</taxon>
        <taxon>Artemisiinae</taxon>
        <taxon>Artemisia</taxon>
    </lineage>
</organism>
<dbReference type="Proteomes" id="UP000245207">
    <property type="component" value="Unassembled WGS sequence"/>
</dbReference>
<feature type="compositionally biased region" description="Basic and acidic residues" evidence="3">
    <location>
        <begin position="828"/>
        <end position="838"/>
    </location>
</feature>
<comment type="subcellular location">
    <subcellularLocation>
        <location evidence="1">Nucleus</location>
    </subcellularLocation>
</comment>
<dbReference type="Pfam" id="PF02791">
    <property type="entry name" value="DDT"/>
    <property type="match status" value="1"/>
</dbReference>
<dbReference type="InterPro" id="IPR018501">
    <property type="entry name" value="DDT_dom"/>
</dbReference>
<feature type="compositionally biased region" description="Basic residues" evidence="3">
    <location>
        <begin position="1"/>
        <end position="11"/>
    </location>
</feature>
<evidence type="ECO:0000313" key="5">
    <source>
        <dbReference type="EMBL" id="PWA91394.1"/>
    </source>
</evidence>
<dbReference type="STRING" id="35608.A0A2U1Q017"/>
<dbReference type="InterPro" id="IPR028942">
    <property type="entry name" value="WHIM1_dom"/>
</dbReference>
<evidence type="ECO:0000259" key="4">
    <source>
        <dbReference type="PROSITE" id="PS50827"/>
    </source>
</evidence>
<sequence>MSKKKQARGKKQQQINRTKCVAAKSNVSKKRNNNKKLGLRKIQDDLLPADYIITKVLRKDGPPLGVEFDTLPEHAFRFCNHKVSKKSHRVCQEKQRAFKRQKTSKPTIIENQITPRDSASVKHGVGKGLMAVRRLTNQPRDTVRSHGIGKGFMAMQRLTQLGGVNLPTCVENDHGAGSRVPPSTSKKPPAQVKKKPRRKQPVKRRVVNKVQEKKSSARSKKVRCEQVDKEKQQRSGVCEIALVGGRSEEDPSQYAMLVDDEELELKELQETSNHAISCEHCAANGLHGCSLCKDLLAKFPPSSVRMKQPLHMQPWDSSPHLVKKLFKIYHFICTYAVIIRTQSFTLDELAQAFIDKDSLLLGKLNISLLKLLLTGVEKELDIEYVSHISKNWKYRALIQSIEREDSVLKFWKKSLNPLTWIEILRQVLVAAGFGSKRDMSLKEPPNKEAALMARYGLRPGTLKGELFTILLSQGNAGMKISELATSSSIVGLKLATTTDKVEELISSMLSSDITLFEKISFASYRLRSNSIIKDAEDDQSDLEDCGSVDDDPNDISNSHNIDDSDDCSGALIAHKHGQTNSNKSKDNTLTIHSEIDESHPGEMWLLGLIEGEYSDLNIDEKLNALLALVDLLKAGSSIQMEERVSSAVQCVPNIYQIGSGAKIKRSTAKQQRIFVPLENNCRQIINSGESDTMPDVQPVDSSAVISVVQEESMEKDVTEVEDVDDLHPMQSIYLGSDRRYNRYWLFLGPCNTFDPGHKRIYFESSEDDHWDVIETQEALTSLLSVLDRRGRRECHLLSSLEKREAFLCEAMSSIHNDVRVGQPTISGDSERSISRDDSSSAVSDVDNLLGLNYMHHDNLASTSDVIAPIGNREQAKQKWRRLQQFDYWVWSSFRSALGSIKHGKKSFLDSFARCERCHDLFWRDEKHCRICHTTFELDFDIEERYAIHFATCRDDSDPDMFPKHKILSSQLQSLKAAAYTLELSMPEGSMVGAWTKSVHNVWVRRLRRTSTLPELLQVLGDFVGAINNGWSYESDTALGFDCDLDDIIASFASMPQTSSAVALWLVKLDFIVTPHLKRVDLETTTGASTRTRSKGKQTLVSRYLM</sequence>
<dbReference type="PANTHER" id="PTHR36968:SF8">
    <property type="entry name" value="HOMEOBOX-DDT DOMAIN PROTEIN RLT3 ISOFORM X1"/>
    <property type="match status" value="1"/>
</dbReference>
<accession>A0A2U1Q017</accession>
<dbReference type="GO" id="GO:0005634">
    <property type="term" value="C:nucleus"/>
    <property type="evidence" value="ECO:0007669"/>
    <property type="project" value="UniProtKB-SubCell"/>
</dbReference>
<feature type="region of interest" description="Disordered" evidence="3">
    <location>
        <begin position="819"/>
        <end position="840"/>
    </location>
</feature>
<dbReference type="AlphaFoldDB" id="A0A2U1Q017"/>
<keyword evidence="6" id="KW-1185">Reference proteome</keyword>
<keyword evidence="2" id="KW-0539">Nucleus</keyword>
<feature type="compositionally biased region" description="Basic residues" evidence="3">
    <location>
        <begin position="192"/>
        <end position="207"/>
    </location>
</feature>
<feature type="region of interest" description="Disordered" evidence="3">
    <location>
        <begin position="537"/>
        <end position="562"/>
    </location>
</feature>
<comment type="caution">
    <text evidence="5">The sequence shown here is derived from an EMBL/GenBank/DDBJ whole genome shotgun (WGS) entry which is preliminary data.</text>
</comment>
<dbReference type="Pfam" id="PF15612">
    <property type="entry name" value="WHIM1"/>
    <property type="match status" value="1"/>
</dbReference>